<feature type="region of interest" description="Disordered" evidence="1">
    <location>
        <begin position="54"/>
        <end position="139"/>
    </location>
</feature>
<dbReference type="AlphaFoldDB" id="A0A2K3LQC8"/>
<dbReference type="Proteomes" id="UP000236291">
    <property type="component" value="Unassembled WGS sequence"/>
</dbReference>
<dbReference type="EMBL" id="ASHM01038544">
    <property type="protein sequence ID" value="PNX80736.1"/>
    <property type="molecule type" value="Genomic_DNA"/>
</dbReference>
<feature type="non-terminal residue" evidence="2">
    <location>
        <position position="1"/>
    </location>
</feature>
<proteinExistence type="predicted"/>
<reference evidence="2 3" key="1">
    <citation type="journal article" date="2014" name="Am. J. Bot.">
        <title>Genome assembly and annotation for red clover (Trifolium pratense; Fabaceae).</title>
        <authorList>
            <person name="Istvanek J."/>
            <person name="Jaros M."/>
            <person name="Krenek A."/>
            <person name="Repkova J."/>
        </authorList>
    </citation>
    <scope>NUCLEOTIDE SEQUENCE [LARGE SCALE GENOMIC DNA]</scope>
    <source>
        <strain evidence="3">cv. Tatra</strain>
        <tissue evidence="2">Young leaves</tissue>
    </source>
</reference>
<reference evidence="2 3" key="2">
    <citation type="journal article" date="2017" name="Front. Plant Sci.">
        <title>Gene Classification and Mining of Molecular Markers Useful in Red Clover (Trifolium pratense) Breeding.</title>
        <authorList>
            <person name="Istvanek J."/>
            <person name="Dluhosova J."/>
            <person name="Dluhos P."/>
            <person name="Patkova L."/>
            <person name="Nedelnik J."/>
            <person name="Repkova J."/>
        </authorList>
    </citation>
    <scope>NUCLEOTIDE SEQUENCE [LARGE SCALE GENOMIC DNA]</scope>
    <source>
        <strain evidence="3">cv. Tatra</strain>
        <tissue evidence="2">Young leaves</tissue>
    </source>
</reference>
<organism evidence="2 3">
    <name type="scientific">Trifolium pratense</name>
    <name type="common">Red clover</name>
    <dbReference type="NCBI Taxonomy" id="57577"/>
    <lineage>
        <taxon>Eukaryota</taxon>
        <taxon>Viridiplantae</taxon>
        <taxon>Streptophyta</taxon>
        <taxon>Embryophyta</taxon>
        <taxon>Tracheophyta</taxon>
        <taxon>Spermatophyta</taxon>
        <taxon>Magnoliopsida</taxon>
        <taxon>eudicotyledons</taxon>
        <taxon>Gunneridae</taxon>
        <taxon>Pentapetalae</taxon>
        <taxon>rosids</taxon>
        <taxon>fabids</taxon>
        <taxon>Fabales</taxon>
        <taxon>Fabaceae</taxon>
        <taxon>Papilionoideae</taxon>
        <taxon>50 kb inversion clade</taxon>
        <taxon>NPAAA clade</taxon>
        <taxon>Hologalegina</taxon>
        <taxon>IRL clade</taxon>
        <taxon>Trifolieae</taxon>
        <taxon>Trifolium</taxon>
    </lineage>
</organism>
<evidence type="ECO:0000256" key="1">
    <source>
        <dbReference type="SAM" id="MobiDB-lite"/>
    </source>
</evidence>
<feature type="compositionally biased region" description="Basic and acidic residues" evidence="1">
    <location>
        <begin position="124"/>
        <end position="137"/>
    </location>
</feature>
<evidence type="ECO:0000313" key="3">
    <source>
        <dbReference type="Proteomes" id="UP000236291"/>
    </source>
</evidence>
<comment type="caution">
    <text evidence="2">The sequence shown here is derived from an EMBL/GenBank/DDBJ whole genome shotgun (WGS) entry which is preliminary data.</text>
</comment>
<protein>
    <submittedName>
        <fullName evidence="2">Uncharacterized protein</fullName>
    </submittedName>
</protein>
<gene>
    <name evidence="2" type="ORF">L195_g036747</name>
</gene>
<sequence length="531" mass="60964">GLDAAIEKKEAENRAANGKVNQVVAIDSPQSPELPNAKIERKESLQILFCPPIWKPPDAESRVVTSPTPPKPSESFESHSATTQGDFIGSFHSSLKQKKQPPPKPPDVEVEPSGFDQPTKVHSRRESPVKPPDRSVALDKGGYVGADVERRMIRTKLLRPQPSLEPPDADQLAASLHEPSYLNGGGYEKLCVIAMDGEKDLEKARGCKHFDYYDLLELKDVNYKNLIAENETVVIRINGVSDDSHVPLFGVLCKFKDVQVENKWMGKYYRVVVTLMHKHGVCDDMLKIIQCLGDIGAPEYILKIVKKYFEMGIKSLEKNITPIMRLTLHKANFPPMFVIDEMLTPLNLEECDYKWETHECCWKGFPSLYSLLNFVYDRGKFWRILLGASNHNLDTITRSLQICKQWLLVELIRQDPRELNFPMAATICDYCLNGLLIFHGLFNFVFDRGKVRWMQISTLRTRLFLRRWELIETWIKRWTLKLSPNQRKERELGMMRWTSDDVHESEYYKGGVSEGIIFIGELVILWGHFVT</sequence>
<evidence type="ECO:0000313" key="2">
    <source>
        <dbReference type="EMBL" id="PNX80736.1"/>
    </source>
</evidence>
<accession>A0A2K3LQC8</accession>
<name>A0A2K3LQC8_TRIPR</name>